<keyword evidence="3" id="KW-1185">Reference proteome</keyword>
<keyword evidence="2" id="KW-0255">Endonuclease</keyword>
<dbReference type="InterPro" id="IPR004875">
    <property type="entry name" value="DDE_SF_endonuclease_dom"/>
</dbReference>
<dbReference type="AlphaFoldDB" id="A0AAW1LAF8"/>
<dbReference type="Proteomes" id="UP001458880">
    <property type="component" value="Unassembled WGS sequence"/>
</dbReference>
<keyword evidence="2" id="KW-0378">Hydrolase</keyword>
<dbReference type="EMBL" id="JASPKY010000125">
    <property type="protein sequence ID" value="KAK9731886.1"/>
    <property type="molecule type" value="Genomic_DNA"/>
</dbReference>
<proteinExistence type="predicted"/>
<evidence type="ECO:0000313" key="3">
    <source>
        <dbReference type="Proteomes" id="UP001458880"/>
    </source>
</evidence>
<comment type="caution">
    <text evidence="2">The sequence shown here is derived from an EMBL/GenBank/DDBJ whole genome shotgun (WGS) entry which is preliminary data.</text>
</comment>
<protein>
    <submittedName>
        <fullName evidence="2">DDE superfamily endonuclease</fullName>
    </submittedName>
</protein>
<organism evidence="2 3">
    <name type="scientific">Popillia japonica</name>
    <name type="common">Japanese beetle</name>
    <dbReference type="NCBI Taxonomy" id="7064"/>
    <lineage>
        <taxon>Eukaryota</taxon>
        <taxon>Metazoa</taxon>
        <taxon>Ecdysozoa</taxon>
        <taxon>Arthropoda</taxon>
        <taxon>Hexapoda</taxon>
        <taxon>Insecta</taxon>
        <taxon>Pterygota</taxon>
        <taxon>Neoptera</taxon>
        <taxon>Endopterygota</taxon>
        <taxon>Coleoptera</taxon>
        <taxon>Polyphaga</taxon>
        <taxon>Scarabaeiformia</taxon>
        <taxon>Scarabaeidae</taxon>
        <taxon>Rutelinae</taxon>
        <taxon>Popillia</taxon>
    </lineage>
</organism>
<dbReference type="GO" id="GO:0004519">
    <property type="term" value="F:endonuclease activity"/>
    <property type="evidence" value="ECO:0007669"/>
    <property type="project" value="UniProtKB-KW"/>
</dbReference>
<sequence>MGQGATATFKAYYLRRSFRKLIHETDDESSIKQFWKNYSIRYAVDNIRESWKELQSTTMNFVWKKIWPECIKSNEPEVSSLSEIRQNLSNNLGFEDLEEGDLVDLLDADREPLSNDELIQLEIDRALDKESDLEPAICIPTAKNLQYE</sequence>
<keyword evidence="2" id="KW-0540">Nuclease</keyword>
<dbReference type="Pfam" id="PF03184">
    <property type="entry name" value="DDE_1"/>
    <property type="match status" value="1"/>
</dbReference>
<feature type="domain" description="DDE-1" evidence="1">
    <location>
        <begin position="1"/>
        <end position="63"/>
    </location>
</feature>
<evidence type="ECO:0000313" key="2">
    <source>
        <dbReference type="EMBL" id="KAK9731886.1"/>
    </source>
</evidence>
<name>A0AAW1LAF8_POPJA</name>
<accession>A0AAW1LAF8</accession>
<dbReference type="GO" id="GO:0003676">
    <property type="term" value="F:nucleic acid binding"/>
    <property type="evidence" value="ECO:0007669"/>
    <property type="project" value="InterPro"/>
</dbReference>
<gene>
    <name evidence="2" type="ORF">QE152_g13279</name>
</gene>
<reference evidence="2 3" key="1">
    <citation type="journal article" date="2024" name="BMC Genomics">
        <title>De novo assembly and annotation of Popillia japonica's genome with initial clues to its potential as an invasive pest.</title>
        <authorList>
            <person name="Cucini C."/>
            <person name="Boschi S."/>
            <person name="Funari R."/>
            <person name="Cardaioli E."/>
            <person name="Iannotti N."/>
            <person name="Marturano G."/>
            <person name="Paoli F."/>
            <person name="Bruttini M."/>
            <person name="Carapelli A."/>
            <person name="Frati F."/>
            <person name="Nardi F."/>
        </authorList>
    </citation>
    <scope>NUCLEOTIDE SEQUENCE [LARGE SCALE GENOMIC DNA]</scope>
    <source>
        <strain evidence="2">DMR45628</strain>
    </source>
</reference>
<evidence type="ECO:0000259" key="1">
    <source>
        <dbReference type="Pfam" id="PF03184"/>
    </source>
</evidence>